<dbReference type="PANTHER" id="PTHR45947">
    <property type="entry name" value="SULFOQUINOVOSYL TRANSFERASE SQD2"/>
    <property type="match status" value="1"/>
</dbReference>
<dbReference type="InterPro" id="IPR028098">
    <property type="entry name" value="Glyco_trans_4-like_N"/>
</dbReference>
<sequence>MHILLPTDVFPPGCGGAGWSAHALALALITRGHTVTAIVPREGDRGLVTGETRGVPTVSFGYRAPRIPFVRNYARNERLWPRLARVMVEASATHTSHHPAMIIHAQHVQVAPAAVMAGQRLGAPVVISVRDHWPWDYFATGLHGDRIPHPRQTWASLAADLPARLGPLRGAAALPAIPYMLAHLARRRAVLRQADAVIAGSRYIAGRLVDLVEPQRLHIIPNIVDLAAIDAVIATPSHLVAPDERFVLYVGKLERNKGAHLLGEIVRQTGAALHRYTLVIAGSGPLRTELEQTVRAVGMRARFLDWIDHDEVLRLMARCDLLLFPSAWGEPLSRVLLEACACGAPILAMPTGGTPDIILDGESGALAATVPGFARRLTELLERPVERQALGAGARRLAARRFAPDIVAGQVERLYQSLVAPKQYAAQ</sequence>
<dbReference type="Proteomes" id="UP000000263">
    <property type="component" value="Chromosome"/>
</dbReference>
<reference evidence="3 4" key="1">
    <citation type="submission" date="2007-08" db="EMBL/GenBank/DDBJ databases">
        <title>Complete sequence of Roseiflexus castenholzii DSM 13941.</title>
        <authorList>
            <consortium name="US DOE Joint Genome Institute"/>
            <person name="Copeland A."/>
            <person name="Lucas S."/>
            <person name="Lapidus A."/>
            <person name="Barry K."/>
            <person name="Glavina del Rio T."/>
            <person name="Dalin E."/>
            <person name="Tice H."/>
            <person name="Pitluck S."/>
            <person name="Thompson L.S."/>
            <person name="Brettin T."/>
            <person name="Bruce D."/>
            <person name="Detter J.C."/>
            <person name="Han C."/>
            <person name="Tapia R."/>
            <person name="Schmutz J."/>
            <person name="Larimer F."/>
            <person name="Land M."/>
            <person name="Hauser L."/>
            <person name="Kyrpides N."/>
            <person name="Mikhailova N."/>
            <person name="Bryant D.A."/>
            <person name="Hanada S."/>
            <person name="Tsukatani Y."/>
            <person name="Richardson P."/>
        </authorList>
    </citation>
    <scope>NUCLEOTIDE SEQUENCE [LARGE SCALE GENOMIC DNA]</scope>
    <source>
        <strain evidence="4">DSM 13941 / HLO8</strain>
    </source>
</reference>
<dbReference type="HOGENOM" id="CLU_009583_2_5_0"/>
<dbReference type="CDD" id="cd03801">
    <property type="entry name" value="GT4_PimA-like"/>
    <property type="match status" value="1"/>
</dbReference>
<dbReference type="Pfam" id="PF13439">
    <property type="entry name" value="Glyco_transf_4"/>
    <property type="match status" value="1"/>
</dbReference>
<dbReference type="Gene3D" id="3.40.50.2000">
    <property type="entry name" value="Glycogen Phosphorylase B"/>
    <property type="match status" value="2"/>
</dbReference>
<evidence type="ECO:0000313" key="3">
    <source>
        <dbReference type="EMBL" id="ABU57582.1"/>
    </source>
</evidence>
<accession>A7NJB2</accession>
<keyword evidence="4" id="KW-1185">Reference proteome</keyword>
<dbReference type="PANTHER" id="PTHR45947:SF13">
    <property type="entry name" value="TRANSFERASE"/>
    <property type="match status" value="1"/>
</dbReference>
<feature type="domain" description="Glycosyl transferase family 1" evidence="1">
    <location>
        <begin position="239"/>
        <end position="396"/>
    </location>
</feature>
<evidence type="ECO:0000259" key="2">
    <source>
        <dbReference type="Pfam" id="PF13439"/>
    </source>
</evidence>
<dbReference type="InterPro" id="IPR001296">
    <property type="entry name" value="Glyco_trans_1"/>
</dbReference>
<gene>
    <name evidence="3" type="ordered locus">Rcas_1488</name>
</gene>
<dbReference type="STRING" id="383372.Rcas_1488"/>
<dbReference type="EMBL" id="CP000804">
    <property type="protein sequence ID" value="ABU57582.1"/>
    <property type="molecule type" value="Genomic_DNA"/>
</dbReference>
<dbReference type="InterPro" id="IPR050194">
    <property type="entry name" value="Glycosyltransferase_grp1"/>
</dbReference>
<dbReference type="SUPFAM" id="SSF53756">
    <property type="entry name" value="UDP-Glycosyltransferase/glycogen phosphorylase"/>
    <property type="match status" value="1"/>
</dbReference>
<organism evidence="3 4">
    <name type="scientific">Roseiflexus castenholzii (strain DSM 13941 / HLO8)</name>
    <dbReference type="NCBI Taxonomy" id="383372"/>
    <lineage>
        <taxon>Bacteria</taxon>
        <taxon>Bacillati</taxon>
        <taxon>Chloroflexota</taxon>
        <taxon>Chloroflexia</taxon>
        <taxon>Chloroflexales</taxon>
        <taxon>Roseiflexineae</taxon>
        <taxon>Roseiflexaceae</taxon>
        <taxon>Roseiflexus</taxon>
    </lineage>
</organism>
<dbReference type="CAZy" id="GT4">
    <property type="family name" value="Glycosyltransferase Family 4"/>
</dbReference>
<dbReference type="AlphaFoldDB" id="A7NJB2"/>
<protein>
    <submittedName>
        <fullName evidence="3">Glycosyl transferase group 1</fullName>
    </submittedName>
</protein>
<dbReference type="OrthoDB" id="139410at2"/>
<evidence type="ECO:0000259" key="1">
    <source>
        <dbReference type="Pfam" id="PF00534"/>
    </source>
</evidence>
<dbReference type="GO" id="GO:0016757">
    <property type="term" value="F:glycosyltransferase activity"/>
    <property type="evidence" value="ECO:0007669"/>
    <property type="project" value="InterPro"/>
</dbReference>
<feature type="domain" description="Glycosyltransferase subfamily 4-like N-terminal" evidence="2">
    <location>
        <begin position="15"/>
        <end position="227"/>
    </location>
</feature>
<evidence type="ECO:0000313" key="4">
    <source>
        <dbReference type="Proteomes" id="UP000000263"/>
    </source>
</evidence>
<dbReference type="Pfam" id="PF00534">
    <property type="entry name" value="Glycos_transf_1"/>
    <property type="match status" value="1"/>
</dbReference>
<name>A7NJB2_ROSCS</name>
<dbReference type="KEGG" id="rca:Rcas_1488"/>
<dbReference type="RefSeq" id="WP_012120010.1">
    <property type="nucleotide sequence ID" value="NC_009767.1"/>
</dbReference>
<proteinExistence type="predicted"/>
<keyword evidence="3" id="KW-0808">Transferase</keyword>
<dbReference type="eggNOG" id="COG0438">
    <property type="taxonomic scope" value="Bacteria"/>
</dbReference>